<keyword evidence="2 7" id="KW-0238">DNA-binding</keyword>
<evidence type="ECO:0000256" key="2">
    <source>
        <dbReference type="ARBA" id="ARBA00023125"/>
    </source>
</evidence>
<dbReference type="AlphaFoldDB" id="W6Q1F4"/>
<dbReference type="InterPro" id="IPR036864">
    <property type="entry name" value="Zn2-C6_fun-type_DNA-bd_sf"/>
</dbReference>
<sequence length="415" mass="46382">MSASAKPTQSYRTSCDRCRLQKLRCVPSSDGEWLNTCQRCSRARVPCVFSRRARSGRQPKKLDRTEEIPSTYSSESNASTPPLKSPGFLASQDDPLPSISRVDPIADPHNLADPSLDPILADMLFHTPGDQIVMPICMPFPVRKTEWWCSPESPSPELDLTKSSNSLDQTYYNQADTNHIREILNIPNTDSTMPDNPNSQVRIPSTQVQGLSLIPVAMTNYTSDLQRYRRANIDRKHSSSSIYDYPIGGATYLAQWLREIVSRQKWMRTGLPSFNPGSHDFVDTPTLLMMLSCYMSLLNIYDIVFHDLRQLFTILPDSTSSTSSRAGLRWDLRLGDLPLTNDGCVRILNAVQILLDALDAIEKDLEHIQSSNDSIIESMFGRNVGTGMVMEAGLSGGLRAKAEELQGLLKQILNL</sequence>
<dbReference type="PROSITE" id="PS50048">
    <property type="entry name" value="ZN2_CY6_FUNGAL_2"/>
    <property type="match status" value="1"/>
</dbReference>
<evidence type="ECO:0000313" key="7">
    <source>
        <dbReference type="EMBL" id="CDM30160.1"/>
    </source>
</evidence>
<feature type="region of interest" description="Disordered" evidence="5">
    <location>
        <begin position="55"/>
        <end position="106"/>
    </location>
</feature>
<dbReference type="CDD" id="cd00067">
    <property type="entry name" value="GAL4"/>
    <property type="match status" value="1"/>
</dbReference>
<evidence type="ECO:0000256" key="3">
    <source>
        <dbReference type="ARBA" id="ARBA00023163"/>
    </source>
</evidence>
<reference evidence="7" key="1">
    <citation type="journal article" date="2014" name="Nat. Commun.">
        <title>Multiple recent horizontal transfers of a large genomic region in cheese making fungi.</title>
        <authorList>
            <person name="Cheeseman K."/>
            <person name="Ropars J."/>
            <person name="Renault P."/>
            <person name="Dupont J."/>
            <person name="Gouzy J."/>
            <person name="Branca A."/>
            <person name="Abraham A.L."/>
            <person name="Ceppi M."/>
            <person name="Conseiller E."/>
            <person name="Debuchy R."/>
            <person name="Malagnac F."/>
            <person name="Goarin A."/>
            <person name="Silar P."/>
            <person name="Lacoste S."/>
            <person name="Sallet E."/>
            <person name="Bensimon A."/>
            <person name="Giraud T."/>
            <person name="Brygoo Y."/>
        </authorList>
    </citation>
    <scope>NUCLEOTIDE SEQUENCE [LARGE SCALE GENOMIC DNA]</scope>
    <source>
        <strain evidence="7">FM164</strain>
    </source>
</reference>
<dbReference type="GO" id="GO:0008270">
    <property type="term" value="F:zinc ion binding"/>
    <property type="evidence" value="ECO:0007669"/>
    <property type="project" value="InterPro"/>
</dbReference>
<name>W6Q1F4_PENRF</name>
<dbReference type="OMA" id="DATAPCQ"/>
<keyword evidence="1" id="KW-0805">Transcription regulation</keyword>
<feature type="domain" description="Zn(2)-C6 fungal-type" evidence="6">
    <location>
        <begin position="14"/>
        <end position="49"/>
    </location>
</feature>
<dbReference type="SMART" id="SM00066">
    <property type="entry name" value="GAL4"/>
    <property type="match status" value="1"/>
</dbReference>
<dbReference type="PROSITE" id="PS00463">
    <property type="entry name" value="ZN2_CY6_FUNGAL_1"/>
    <property type="match status" value="1"/>
</dbReference>
<dbReference type="GO" id="GO:0000981">
    <property type="term" value="F:DNA-binding transcription factor activity, RNA polymerase II-specific"/>
    <property type="evidence" value="ECO:0007669"/>
    <property type="project" value="InterPro"/>
</dbReference>
<evidence type="ECO:0000313" key="8">
    <source>
        <dbReference type="Proteomes" id="UP000030686"/>
    </source>
</evidence>
<evidence type="ECO:0000256" key="5">
    <source>
        <dbReference type="SAM" id="MobiDB-lite"/>
    </source>
</evidence>
<evidence type="ECO:0000256" key="4">
    <source>
        <dbReference type="ARBA" id="ARBA00023242"/>
    </source>
</evidence>
<dbReference type="GO" id="GO:0003677">
    <property type="term" value="F:DNA binding"/>
    <property type="evidence" value="ECO:0007669"/>
    <property type="project" value="UniProtKB-KW"/>
</dbReference>
<dbReference type="Proteomes" id="UP000030686">
    <property type="component" value="Unassembled WGS sequence"/>
</dbReference>
<evidence type="ECO:0000256" key="1">
    <source>
        <dbReference type="ARBA" id="ARBA00023015"/>
    </source>
</evidence>
<dbReference type="Gene3D" id="4.10.240.10">
    <property type="entry name" value="Zn(2)-C6 fungal-type DNA-binding domain"/>
    <property type="match status" value="1"/>
</dbReference>
<proteinExistence type="predicted"/>
<dbReference type="EMBL" id="HG792016">
    <property type="protein sequence ID" value="CDM30160.1"/>
    <property type="molecule type" value="Genomic_DNA"/>
</dbReference>
<dbReference type="Pfam" id="PF00172">
    <property type="entry name" value="Zn_clus"/>
    <property type="match status" value="1"/>
</dbReference>
<feature type="compositionally biased region" description="Polar residues" evidence="5">
    <location>
        <begin position="68"/>
        <end position="82"/>
    </location>
</feature>
<dbReference type="SUPFAM" id="SSF57701">
    <property type="entry name" value="Zn2/Cys6 DNA-binding domain"/>
    <property type="match status" value="1"/>
</dbReference>
<organism evidence="7 8">
    <name type="scientific">Penicillium roqueforti (strain FM164)</name>
    <dbReference type="NCBI Taxonomy" id="1365484"/>
    <lineage>
        <taxon>Eukaryota</taxon>
        <taxon>Fungi</taxon>
        <taxon>Dikarya</taxon>
        <taxon>Ascomycota</taxon>
        <taxon>Pezizomycotina</taxon>
        <taxon>Eurotiomycetes</taxon>
        <taxon>Eurotiomycetidae</taxon>
        <taxon>Eurotiales</taxon>
        <taxon>Aspergillaceae</taxon>
        <taxon>Penicillium</taxon>
    </lineage>
</organism>
<keyword evidence="8" id="KW-1185">Reference proteome</keyword>
<evidence type="ECO:0000259" key="6">
    <source>
        <dbReference type="PROSITE" id="PS50048"/>
    </source>
</evidence>
<dbReference type="STRING" id="1365484.W6Q1F4"/>
<dbReference type="InterPro" id="IPR001138">
    <property type="entry name" value="Zn2Cys6_DnaBD"/>
</dbReference>
<dbReference type="OrthoDB" id="4222821at2759"/>
<keyword evidence="3" id="KW-0804">Transcription</keyword>
<accession>W6Q1F4</accession>
<keyword evidence="4" id="KW-0539">Nucleus</keyword>
<protein>
    <submittedName>
        <fullName evidence="7">Zn(2)-C6 fungal-type DNA-binding domain</fullName>
    </submittedName>
</protein>
<gene>
    <name evidence="7" type="ORF">PROQFM164_S02g000309</name>
</gene>